<sequence>MFLKSRPTSRLTRKRRQDSPSTSTASELLVFEDSDLPQPSNLVVEPAKVKQYLQKLQVPEDQNVASCTKIVMCDSEIDYFTSDIQEELQRDFGISSFSISDKSPLNVDRIVTVYGTLQQTLSVAIYLAYLLNSKLNNFVQVEPFTLKSHNYHLDVLVEATPLEMDNLAARFPVQAIDYSIYNLNRNLHTATLSGDFLSLFNSLVYIFLRFSYNVYNVDANIKLLDVISVHEGDKLGNTDDEKQKKSENQNRVLSFIYSQSYLLSK</sequence>
<gene>
    <name evidence="2" type="ORF">SAMEA4029010_CIC11G00000003192</name>
</gene>
<dbReference type="OrthoDB" id="4081078at2759"/>
<organism evidence="2 3">
    <name type="scientific">Sungouiella intermedia</name>
    <dbReference type="NCBI Taxonomy" id="45354"/>
    <lineage>
        <taxon>Eukaryota</taxon>
        <taxon>Fungi</taxon>
        <taxon>Dikarya</taxon>
        <taxon>Ascomycota</taxon>
        <taxon>Saccharomycotina</taxon>
        <taxon>Pichiomycetes</taxon>
        <taxon>Metschnikowiaceae</taxon>
        <taxon>Sungouiella</taxon>
    </lineage>
</organism>
<reference evidence="2 3" key="1">
    <citation type="submission" date="2016-10" db="EMBL/GenBank/DDBJ databases">
        <authorList>
            <person name="de Groot N.N."/>
        </authorList>
    </citation>
    <scope>NUCLEOTIDE SEQUENCE [LARGE SCALE GENOMIC DNA]</scope>
    <source>
        <strain evidence="2 3">CBS 141442</strain>
    </source>
</reference>
<evidence type="ECO:0000256" key="1">
    <source>
        <dbReference type="SAM" id="MobiDB-lite"/>
    </source>
</evidence>
<dbReference type="Proteomes" id="UP000182334">
    <property type="component" value="Chromosome III"/>
</dbReference>
<protein>
    <submittedName>
        <fullName evidence="2">CIC11C00000003192</fullName>
    </submittedName>
</protein>
<name>A0A1L0BKJ5_9ASCO</name>
<proteinExistence type="predicted"/>
<accession>A0A1L0BKJ5</accession>
<evidence type="ECO:0000313" key="2">
    <source>
        <dbReference type="EMBL" id="SGZ51707.1"/>
    </source>
</evidence>
<evidence type="ECO:0000313" key="3">
    <source>
        <dbReference type="Proteomes" id="UP000182334"/>
    </source>
</evidence>
<feature type="region of interest" description="Disordered" evidence="1">
    <location>
        <begin position="1"/>
        <end position="24"/>
    </location>
</feature>
<keyword evidence="3" id="KW-1185">Reference proteome</keyword>
<dbReference type="AlphaFoldDB" id="A0A1L0BKJ5"/>
<dbReference type="EMBL" id="LT635758">
    <property type="protein sequence ID" value="SGZ51707.1"/>
    <property type="molecule type" value="Genomic_DNA"/>
</dbReference>
<feature type="compositionally biased region" description="Polar residues" evidence="1">
    <location>
        <begin position="1"/>
        <end position="10"/>
    </location>
</feature>